<dbReference type="SUPFAM" id="SSF56176">
    <property type="entry name" value="FAD-binding/transporter-associated domain-like"/>
    <property type="match status" value="1"/>
</dbReference>
<dbReference type="AlphaFoldDB" id="A0A964XJA5"/>
<accession>A0A964XJA5</accession>
<comment type="similarity">
    <text evidence="2">Belongs to the oxygen-dependent FAD-linked oxidoreductase family.</text>
</comment>
<evidence type="ECO:0000256" key="3">
    <source>
        <dbReference type="ARBA" id="ARBA00022630"/>
    </source>
</evidence>
<dbReference type="InterPro" id="IPR050416">
    <property type="entry name" value="FAD-linked_Oxidoreductase"/>
</dbReference>
<feature type="region of interest" description="Disordered" evidence="6">
    <location>
        <begin position="420"/>
        <end position="439"/>
    </location>
</feature>
<dbReference type="RefSeq" id="WP_161694445.1">
    <property type="nucleotide sequence ID" value="NZ_JAAAHS010000024.1"/>
</dbReference>
<evidence type="ECO:0000256" key="5">
    <source>
        <dbReference type="ARBA" id="ARBA00023002"/>
    </source>
</evidence>
<dbReference type="Gene3D" id="3.40.462.20">
    <property type="match status" value="1"/>
</dbReference>
<dbReference type="OrthoDB" id="9775082at2"/>
<dbReference type="InterPro" id="IPR006094">
    <property type="entry name" value="Oxid_FAD_bind_N"/>
</dbReference>
<evidence type="ECO:0000313" key="9">
    <source>
        <dbReference type="Proteomes" id="UP000598297"/>
    </source>
</evidence>
<keyword evidence="3" id="KW-0285">Flavoprotein</keyword>
<dbReference type="Pfam" id="PF01565">
    <property type="entry name" value="FAD_binding_4"/>
    <property type="match status" value="1"/>
</dbReference>
<keyword evidence="5" id="KW-0560">Oxidoreductase</keyword>
<dbReference type="EMBL" id="JAAAHS010000024">
    <property type="protein sequence ID" value="NBE50935.1"/>
    <property type="molecule type" value="Genomic_DNA"/>
</dbReference>
<evidence type="ECO:0000256" key="1">
    <source>
        <dbReference type="ARBA" id="ARBA00001974"/>
    </source>
</evidence>
<comment type="cofactor">
    <cofactor evidence="1">
        <name>FAD</name>
        <dbReference type="ChEBI" id="CHEBI:57692"/>
    </cofactor>
</comment>
<comment type="caution">
    <text evidence="8">The sequence shown here is derived from an EMBL/GenBank/DDBJ whole genome shotgun (WGS) entry which is preliminary data.</text>
</comment>
<sequence>MSHQNDPARLAADLSRALEGPVLRPEDPGAAEESAGFQLGLRHRPDLVAGARNAADVRATLRLAGTYGVPVTVHNTGHGMRAAADGGVLLTLRRLDAVTVDPATATAQVAGGATWDQVITAAAPHGLVPPSGSLGGVGAVGYTFGGGIGLLGRADGWAADHVRAFTVVTGDGDREVGPDDPEDFARLRGSGPAPGEVVTRMTVGLLPEGPLQGGGLAFDIGPSDADGDPEVPHAFHRWTADLPRALTATLRVMAFPQLDQLPPHLKGRRIARVAVALRGTPELADQLLAPLRELGNPIEDSVAPMRFGAYARVHAEPDDAGAFIGENLLVDALTPQGLDSLARLTGPMVITNIRHLGGALADPPAVPDTVMGRDARYLVATVSEVEPELPGPAPEPAAAHDQFGPARVLEPFAAARVGVSRSFSVGPRPRTSPTPQEQA</sequence>
<evidence type="ECO:0000256" key="6">
    <source>
        <dbReference type="SAM" id="MobiDB-lite"/>
    </source>
</evidence>
<dbReference type="InterPro" id="IPR016169">
    <property type="entry name" value="FAD-bd_PCMH_sub2"/>
</dbReference>
<feature type="domain" description="FAD-binding PCMH-type" evidence="7">
    <location>
        <begin position="41"/>
        <end position="208"/>
    </location>
</feature>
<evidence type="ECO:0000256" key="2">
    <source>
        <dbReference type="ARBA" id="ARBA00005466"/>
    </source>
</evidence>
<keyword evidence="9" id="KW-1185">Reference proteome</keyword>
<evidence type="ECO:0000259" key="7">
    <source>
        <dbReference type="PROSITE" id="PS51387"/>
    </source>
</evidence>
<reference evidence="8" key="1">
    <citation type="submission" date="2020-01" db="EMBL/GenBank/DDBJ databases">
        <title>Whole-genome analyses of novel actinobacteria.</title>
        <authorList>
            <person name="Sahin N."/>
        </authorList>
    </citation>
    <scope>NUCLEOTIDE SEQUENCE</scope>
    <source>
        <strain evidence="8">YC537</strain>
    </source>
</reference>
<dbReference type="PANTHER" id="PTHR42973:SF39">
    <property type="entry name" value="FAD-BINDING PCMH-TYPE DOMAIN-CONTAINING PROTEIN"/>
    <property type="match status" value="1"/>
</dbReference>
<dbReference type="GO" id="GO:0071949">
    <property type="term" value="F:FAD binding"/>
    <property type="evidence" value="ECO:0007669"/>
    <property type="project" value="InterPro"/>
</dbReference>
<gene>
    <name evidence="8" type="ORF">GUY60_05750</name>
</gene>
<dbReference type="PROSITE" id="PS51387">
    <property type="entry name" value="FAD_PCMH"/>
    <property type="match status" value="1"/>
</dbReference>
<organism evidence="8 9">
    <name type="scientific">Streptomyces boluensis</name>
    <dbReference type="NCBI Taxonomy" id="1775135"/>
    <lineage>
        <taxon>Bacteria</taxon>
        <taxon>Bacillati</taxon>
        <taxon>Actinomycetota</taxon>
        <taxon>Actinomycetes</taxon>
        <taxon>Kitasatosporales</taxon>
        <taxon>Streptomycetaceae</taxon>
        <taxon>Streptomyces</taxon>
    </lineage>
</organism>
<evidence type="ECO:0000313" key="8">
    <source>
        <dbReference type="EMBL" id="NBE50935.1"/>
    </source>
</evidence>
<dbReference type="PANTHER" id="PTHR42973">
    <property type="entry name" value="BINDING OXIDOREDUCTASE, PUTATIVE (AFU_ORTHOLOGUE AFUA_1G17690)-RELATED"/>
    <property type="match status" value="1"/>
</dbReference>
<dbReference type="InterPro" id="IPR036318">
    <property type="entry name" value="FAD-bd_PCMH-like_sf"/>
</dbReference>
<protein>
    <submittedName>
        <fullName evidence="8">FAD-binding protein</fullName>
    </submittedName>
</protein>
<keyword evidence="4" id="KW-0274">FAD</keyword>
<name>A0A964XJA5_9ACTN</name>
<proteinExistence type="inferred from homology"/>
<dbReference type="Proteomes" id="UP000598297">
    <property type="component" value="Unassembled WGS sequence"/>
</dbReference>
<dbReference type="InterPro" id="IPR016166">
    <property type="entry name" value="FAD-bd_PCMH"/>
</dbReference>
<dbReference type="Gene3D" id="3.30.465.10">
    <property type="match status" value="1"/>
</dbReference>
<dbReference type="GO" id="GO:0016491">
    <property type="term" value="F:oxidoreductase activity"/>
    <property type="evidence" value="ECO:0007669"/>
    <property type="project" value="UniProtKB-KW"/>
</dbReference>
<evidence type="ECO:0000256" key="4">
    <source>
        <dbReference type="ARBA" id="ARBA00022827"/>
    </source>
</evidence>